<evidence type="ECO:0000313" key="7">
    <source>
        <dbReference type="Proteomes" id="UP001501771"/>
    </source>
</evidence>
<evidence type="ECO:0000256" key="4">
    <source>
        <dbReference type="ARBA" id="ARBA00023136"/>
    </source>
</evidence>
<evidence type="ECO:0000256" key="5">
    <source>
        <dbReference type="SAM" id="SignalP"/>
    </source>
</evidence>
<dbReference type="InterPro" id="IPR032808">
    <property type="entry name" value="DoxX"/>
</dbReference>
<proteinExistence type="predicted"/>
<keyword evidence="7" id="KW-1185">Reference proteome</keyword>
<feature type="chain" id="PRO_5047240160" evidence="5">
    <location>
        <begin position="24"/>
        <end position="176"/>
    </location>
</feature>
<comment type="caution">
    <text evidence="6">The sequence shown here is derived from an EMBL/GenBank/DDBJ whole genome shotgun (WGS) entry which is preliminary data.</text>
</comment>
<keyword evidence="2" id="KW-0812">Transmembrane</keyword>
<dbReference type="Pfam" id="PF07681">
    <property type="entry name" value="DoxX"/>
    <property type="match status" value="1"/>
</dbReference>
<dbReference type="RefSeq" id="WP_344156767.1">
    <property type="nucleotide sequence ID" value="NZ_BAAAQR010000015.1"/>
</dbReference>
<feature type="signal peptide" evidence="5">
    <location>
        <begin position="1"/>
        <end position="23"/>
    </location>
</feature>
<accession>A0ABP5M0G0</accession>
<keyword evidence="5" id="KW-0732">Signal</keyword>
<keyword evidence="4" id="KW-0472">Membrane</keyword>
<keyword evidence="3" id="KW-1133">Transmembrane helix</keyword>
<dbReference type="EMBL" id="BAAAQR010000015">
    <property type="protein sequence ID" value="GAA2154432.1"/>
    <property type="molecule type" value="Genomic_DNA"/>
</dbReference>
<evidence type="ECO:0000313" key="6">
    <source>
        <dbReference type="EMBL" id="GAA2154432.1"/>
    </source>
</evidence>
<gene>
    <name evidence="6" type="ORF">GCM10009844_40220</name>
</gene>
<reference evidence="7" key="1">
    <citation type="journal article" date="2019" name="Int. J. Syst. Evol. Microbiol.">
        <title>The Global Catalogue of Microorganisms (GCM) 10K type strain sequencing project: providing services to taxonomists for standard genome sequencing and annotation.</title>
        <authorList>
            <consortium name="The Broad Institute Genomics Platform"/>
            <consortium name="The Broad Institute Genome Sequencing Center for Infectious Disease"/>
            <person name="Wu L."/>
            <person name="Ma J."/>
        </authorList>
    </citation>
    <scope>NUCLEOTIDE SEQUENCE [LARGE SCALE GENOMIC DNA]</scope>
    <source>
        <strain evidence="7">JCM 16022</strain>
    </source>
</reference>
<name>A0ABP5M0G0_9ACTN</name>
<evidence type="ECO:0000256" key="1">
    <source>
        <dbReference type="ARBA" id="ARBA00004141"/>
    </source>
</evidence>
<protein>
    <submittedName>
        <fullName evidence="6">DoxX family membrane protein</fullName>
    </submittedName>
</protein>
<dbReference type="Proteomes" id="UP001501771">
    <property type="component" value="Unassembled WGS sequence"/>
</dbReference>
<evidence type="ECO:0000256" key="3">
    <source>
        <dbReference type="ARBA" id="ARBA00022989"/>
    </source>
</evidence>
<comment type="subcellular location">
    <subcellularLocation>
        <location evidence="1">Membrane</location>
        <topology evidence="1">Multi-pass membrane protein</topology>
    </subcellularLocation>
</comment>
<evidence type="ECO:0000256" key="2">
    <source>
        <dbReference type="ARBA" id="ARBA00022692"/>
    </source>
</evidence>
<sequence length="176" mass="18547">MTVSRMIARPMLASMFVVGGVNALRNAPAAAQKAGPVAEKLVPLARKAVPSAPIPEDPVTLVRVNAVLQLGAAAALATGRAPRLASTVLAASLVPTTLAGHRFWEVSDKQERTQQQLHFFKNVSMLGGLIIAAGDTDGKPGVAWRARRAAKDARREARHLAQSARHEAKLAKAKVG</sequence>
<organism evidence="6 7">
    <name type="scientific">Nocardioides koreensis</name>
    <dbReference type="NCBI Taxonomy" id="433651"/>
    <lineage>
        <taxon>Bacteria</taxon>
        <taxon>Bacillati</taxon>
        <taxon>Actinomycetota</taxon>
        <taxon>Actinomycetes</taxon>
        <taxon>Propionibacteriales</taxon>
        <taxon>Nocardioidaceae</taxon>
        <taxon>Nocardioides</taxon>
    </lineage>
</organism>